<reference evidence="2 3" key="1">
    <citation type="submission" date="2021-06" db="EMBL/GenBank/DDBJ databases">
        <authorList>
            <person name="Sun Q."/>
            <person name="Li D."/>
        </authorList>
    </citation>
    <scope>NUCLEOTIDE SEQUENCE [LARGE SCALE GENOMIC DNA]</scope>
    <source>
        <strain evidence="2 3">MSJ-11</strain>
    </source>
</reference>
<dbReference type="RefSeq" id="WP_216439288.1">
    <property type="nucleotide sequence ID" value="NZ_JAHLQF010000002.1"/>
</dbReference>
<dbReference type="InterPro" id="IPR013830">
    <property type="entry name" value="SGNH_hydro"/>
</dbReference>
<dbReference type="PANTHER" id="PTHR30383:SF5">
    <property type="entry name" value="SGNH HYDROLASE-TYPE ESTERASE DOMAIN-CONTAINING PROTEIN"/>
    <property type="match status" value="1"/>
</dbReference>
<accession>A0ABS6EI40</accession>
<dbReference type="Pfam" id="PF13472">
    <property type="entry name" value="Lipase_GDSL_2"/>
    <property type="match status" value="1"/>
</dbReference>
<proteinExistence type="predicted"/>
<feature type="domain" description="SGNH hydrolase-type esterase" evidence="1">
    <location>
        <begin position="5"/>
        <end position="182"/>
    </location>
</feature>
<keyword evidence="3" id="KW-1185">Reference proteome</keyword>
<dbReference type="InterPro" id="IPR051532">
    <property type="entry name" value="Ester_Hydrolysis_Enzymes"/>
</dbReference>
<evidence type="ECO:0000259" key="1">
    <source>
        <dbReference type="Pfam" id="PF13472"/>
    </source>
</evidence>
<dbReference type="Proteomes" id="UP000726170">
    <property type="component" value="Unassembled WGS sequence"/>
</dbReference>
<evidence type="ECO:0000313" key="2">
    <source>
        <dbReference type="EMBL" id="MBU5484812.1"/>
    </source>
</evidence>
<sequence>MKLVCFGDSLTYGYGVSYGECWCDIIKEVFKIPVTNKGLNGDTTAGMLFRSYKDVICLHPTHCIIMGGTNDFLLNASLDNTINNIILIIQECKENNIIPLIGIQPPVHVSLANKYWDDSIDYSKVNSAIEIYRENIIDYSNINNITYFDFYASFTKNPEINPEVLSNLYTDGIHPTFEGHKIMARTIKF</sequence>
<dbReference type="EMBL" id="JAHLQF010000002">
    <property type="protein sequence ID" value="MBU5484812.1"/>
    <property type="molecule type" value="Genomic_DNA"/>
</dbReference>
<organism evidence="2 3">
    <name type="scientific">Clostridium mobile</name>
    <dbReference type="NCBI Taxonomy" id="2841512"/>
    <lineage>
        <taxon>Bacteria</taxon>
        <taxon>Bacillati</taxon>
        <taxon>Bacillota</taxon>
        <taxon>Clostridia</taxon>
        <taxon>Eubacteriales</taxon>
        <taxon>Clostridiaceae</taxon>
        <taxon>Clostridium</taxon>
    </lineage>
</organism>
<dbReference type="PANTHER" id="PTHR30383">
    <property type="entry name" value="THIOESTERASE 1/PROTEASE 1/LYSOPHOSPHOLIPASE L1"/>
    <property type="match status" value="1"/>
</dbReference>
<gene>
    <name evidence="2" type="ORF">KQI86_10740</name>
</gene>
<evidence type="ECO:0000313" key="3">
    <source>
        <dbReference type="Proteomes" id="UP000726170"/>
    </source>
</evidence>
<name>A0ABS6EI40_9CLOT</name>
<protein>
    <submittedName>
        <fullName evidence="2">Peptidase</fullName>
    </submittedName>
</protein>
<comment type="caution">
    <text evidence="2">The sequence shown here is derived from an EMBL/GenBank/DDBJ whole genome shotgun (WGS) entry which is preliminary data.</text>
</comment>